<comment type="caution">
    <text evidence="4">The sequence shown here is derived from an EMBL/GenBank/DDBJ whole genome shotgun (WGS) entry which is preliminary data.</text>
</comment>
<dbReference type="Proteomes" id="UP000281955">
    <property type="component" value="Unassembled WGS sequence"/>
</dbReference>
<proteinExistence type="inferred from homology"/>
<dbReference type="CDD" id="cd04647">
    <property type="entry name" value="LbH_MAT_like"/>
    <property type="match status" value="1"/>
</dbReference>
<evidence type="ECO:0000313" key="5">
    <source>
        <dbReference type="Proteomes" id="UP000281955"/>
    </source>
</evidence>
<dbReference type="Pfam" id="PF00132">
    <property type="entry name" value="Hexapep"/>
    <property type="match status" value="1"/>
</dbReference>
<organism evidence="4 5">
    <name type="scientific">Motilibacter peucedani</name>
    <dbReference type="NCBI Taxonomy" id="598650"/>
    <lineage>
        <taxon>Bacteria</taxon>
        <taxon>Bacillati</taxon>
        <taxon>Actinomycetota</taxon>
        <taxon>Actinomycetes</taxon>
        <taxon>Motilibacterales</taxon>
        <taxon>Motilibacteraceae</taxon>
        <taxon>Motilibacter</taxon>
    </lineage>
</organism>
<keyword evidence="5" id="KW-1185">Reference proteome</keyword>
<dbReference type="InterPro" id="IPR018357">
    <property type="entry name" value="Hexapep_transf_CS"/>
</dbReference>
<dbReference type="AlphaFoldDB" id="A0A420XLX0"/>
<dbReference type="InterPro" id="IPR051159">
    <property type="entry name" value="Hexapeptide_acetyltransf"/>
</dbReference>
<sequence length="207" mass="22156">MPKLTAQMVRPACRTVLLRARHRRIRGSGFLIHRGAEIVVEPGATFWVGASTQILRDATITVQGTLRIGSKVFANRGLYLSARHSVEIGDRVQIGEYVSIHDENHAFDNPDLPILHQGFVTEPVVIEEDAWVGSHSVVLPGVRIGEGAVVGAGAVVTRDIPRGAVAVGVPARVVSYRPGFGPLPPEEAGVEVEAAHVATANTMRLSL</sequence>
<dbReference type="SUPFAM" id="SSF51161">
    <property type="entry name" value="Trimeric LpxA-like enzymes"/>
    <property type="match status" value="1"/>
</dbReference>
<evidence type="ECO:0000256" key="3">
    <source>
        <dbReference type="ARBA" id="ARBA00022737"/>
    </source>
</evidence>
<gene>
    <name evidence="4" type="ORF">CLV35_3107</name>
</gene>
<dbReference type="GO" id="GO:0008374">
    <property type="term" value="F:O-acyltransferase activity"/>
    <property type="evidence" value="ECO:0007669"/>
    <property type="project" value="TreeGrafter"/>
</dbReference>
<evidence type="ECO:0000256" key="2">
    <source>
        <dbReference type="ARBA" id="ARBA00022679"/>
    </source>
</evidence>
<keyword evidence="2 4" id="KW-0808">Transferase</keyword>
<dbReference type="InterPro" id="IPR001451">
    <property type="entry name" value="Hexapep"/>
</dbReference>
<dbReference type="PANTHER" id="PTHR23416">
    <property type="entry name" value="SIALIC ACID SYNTHASE-RELATED"/>
    <property type="match status" value="1"/>
</dbReference>
<evidence type="ECO:0000313" key="4">
    <source>
        <dbReference type="EMBL" id="RKS71311.1"/>
    </source>
</evidence>
<dbReference type="Gene3D" id="2.160.10.10">
    <property type="entry name" value="Hexapeptide repeat proteins"/>
    <property type="match status" value="1"/>
</dbReference>
<dbReference type="GO" id="GO:0005829">
    <property type="term" value="C:cytosol"/>
    <property type="evidence" value="ECO:0007669"/>
    <property type="project" value="TreeGrafter"/>
</dbReference>
<dbReference type="InterPro" id="IPR011004">
    <property type="entry name" value="Trimer_LpxA-like_sf"/>
</dbReference>
<evidence type="ECO:0000256" key="1">
    <source>
        <dbReference type="ARBA" id="ARBA00007274"/>
    </source>
</evidence>
<keyword evidence="3" id="KW-0677">Repeat</keyword>
<comment type="similarity">
    <text evidence="1">Belongs to the transferase hexapeptide repeat family.</text>
</comment>
<dbReference type="OrthoDB" id="2643438at2"/>
<dbReference type="PROSITE" id="PS00101">
    <property type="entry name" value="HEXAPEP_TRANSFERASES"/>
    <property type="match status" value="1"/>
</dbReference>
<accession>A0A420XLX0</accession>
<protein>
    <submittedName>
        <fullName evidence="4">Acetyltransferase-like isoleucine patch superfamily enzyme</fullName>
    </submittedName>
</protein>
<name>A0A420XLX0_9ACTN</name>
<dbReference type="InParanoid" id="A0A420XLX0"/>
<reference evidence="4 5" key="1">
    <citation type="submission" date="2018-10" db="EMBL/GenBank/DDBJ databases">
        <title>Genomic Encyclopedia of Archaeal and Bacterial Type Strains, Phase II (KMG-II): from individual species to whole genera.</title>
        <authorList>
            <person name="Goeker M."/>
        </authorList>
    </citation>
    <scope>NUCLEOTIDE SEQUENCE [LARGE SCALE GENOMIC DNA]</scope>
    <source>
        <strain evidence="4 5">RP-AC37</strain>
    </source>
</reference>
<dbReference type="PANTHER" id="PTHR23416:SF23">
    <property type="entry name" value="ACETYLTRANSFERASE C18B11.09C-RELATED"/>
    <property type="match status" value="1"/>
</dbReference>
<dbReference type="RefSeq" id="WP_121194394.1">
    <property type="nucleotide sequence ID" value="NZ_RBWV01000014.1"/>
</dbReference>
<dbReference type="EMBL" id="RBWV01000014">
    <property type="protein sequence ID" value="RKS71311.1"/>
    <property type="molecule type" value="Genomic_DNA"/>
</dbReference>